<sequence>MNKKLAIALITIFIIILGGGMYMYSMKDTPEVTFLEIKNAIDNKNVEEFNKYVDTDAVLESIVDQYVAYQLDKNNGEMDISIGLLAMMKPAIISAVKEQVENGILSGDISLPNTVEGVSADVIGLLALANGNGANYKGIKTRDVSDTQASLTLQIQLDNTDVVNDLVIKLRKVENHWQIFDVQKLGKILDTYNASQK</sequence>
<dbReference type="EMBL" id="JRYR02000001">
    <property type="protein sequence ID" value="OHX65185.1"/>
    <property type="molecule type" value="Genomic_DNA"/>
</dbReference>
<comment type="caution">
    <text evidence="2">The sequence shown here is derived from an EMBL/GenBank/DDBJ whole genome shotgun (WGS) entry which is preliminary data.</text>
</comment>
<accession>A0A1S1YWI8</accession>
<dbReference type="STRING" id="915059.NH26_01865"/>
<evidence type="ECO:0000256" key="1">
    <source>
        <dbReference type="SAM" id="Phobius"/>
    </source>
</evidence>
<gene>
    <name evidence="2" type="ORF">NH26_01865</name>
</gene>
<name>A0A1S1YWI8_FLAPC</name>
<proteinExistence type="predicted"/>
<dbReference type="Proteomes" id="UP000179797">
    <property type="component" value="Unassembled WGS sequence"/>
</dbReference>
<dbReference type="RefSeq" id="WP_044226752.1">
    <property type="nucleotide sequence ID" value="NZ_JRYR02000001.1"/>
</dbReference>
<dbReference type="OrthoDB" id="978244at2"/>
<dbReference type="AlphaFoldDB" id="A0A1S1YWI8"/>
<protein>
    <recommendedName>
        <fullName evidence="4">DUF2939 domain-containing protein</fullName>
    </recommendedName>
</protein>
<evidence type="ECO:0000313" key="3">
    <source>
        <dbReference type="Proteomes" id="UP000179797"/>
    </source>
</evidence>
<reference evidence="2 3" key="1">
    <citation type="journal article" date="2012" name="Int. J. Syst. Evol. Microbiol.">
        <title>Flammeovirga pacifica sp. nov., isolated from deep-sea sediment.</title>
        <authorList>
            <person name="Xu H."/>
            <person name="Fu Y."/>
            <person name="Yang N."/>
            <person name="Ding Z."/>
            <person name="Lai Q."/>
            <person name="Zeng R."/>
        </authorList>
    </citation>
    <scope>NUCLEOTIDE SEQUENCE [LARGE SCALE GENOMIC DNA]</scope>
    <source>
        <strain evidence="3">DSM 24597 / LMG 26175 / WPAGA1</strain>
    </source>
</reference>
<evidence type="ECO:0000313" key="2">
    <source>
        <dbReference type="EMBL" id="OHX65185.1"/>
    </source>
</evidence>
<keyword evidence="1" id="KW-1133">Transmembrane helix</keyword>
<feature type="transmembrane region" description="Helical" evidence="1">
    <location>
        <begin position="6"/>
        <end position="24"/>
    </location>
</feature>
<organism evidence="2 3">
    <name type="scientific">Flammeovirga pacifica</name>
    <dbReference type="NCBI Taxonomy" id="915059"/>
    <lineage>
        <taxon>Bacteria</taxon>
        <taxon>Pseudomonadati</taxon>
        <taxon>Bacteroidota</taxon>
        <taxon>Cytophagia</taxon>
        <taxon>Cytophagales</taxon>
        <taxon>Flammeovirgaceae</taxon>
        <taxon>Flammeovirga</taxon>
    </lineage>
</organism>
<evidence type="ECO:0008006" key="4">
    <source>
        <dbReference type="Google" id="ProtNLM"/>
    </source>
</evidence>
<keyword evidence="1" id="KW-0812">Transmembrane</keyword>
<keyword evidence="3" id="KW-1185">Reference proteome</keyword>
<keyword evidence="1" id="KW-0472">Membrane</keyword>